<sequence length="70" mass="7275">MVETLFAGIRASMGSGTGREGRFAGIRASMGSGTGREGRISRCRLWERGVAVLGEVVSVGLGFGGRWNGS</sequence>
<organism evidence="1 2">
    <name type="scientific">Plesiocystis pacifica SIR-1</name>
    <dbReference type="NCBI Taxonomy" id="391625"/>
    <lineage>
        <taxon>Bacteria</taxon>
        <taxon>Pseudomonadati</taxon>
        <taxon>Myxococcota</taxon>
        <taxon>Polyangia</taxon>
        <taxon>Nannocystales</taxon>
        <taxon>Nannocystaceae</taxon>
        <taxon>Plesiocystis</taxon>
    </lineage>
</organism>
<proteinExistence type="predicted"/>
<accession>A6GJ49</accession>
<dbReference type="Proteomes" id="UP000005801">
    <property type="component" value="Unassembled WGS sequence"/>
</dbReference>
<keyword evidence="2" id="KW-1185">Reference proteome</keyword>
<dbReference type="STRING" id="391625.PPSIR1_33089"/>
<protein>
    <submittedName>
        <fullName evidence="1">Uncharacterized protein</fullName>
    </submittedName>
</protein>
<dbReference type="EMBL" id="ABCS01000148">
    <property type="protein sequence ID" value="EDM74124.1"/>
    <property type="molecule type" value="Genomic_DNA"/>
</dbReference>
<evidence type="ECO:0000313" key="1">
    <source>
        <dbReference type="EMBL" id="EDM74124.1"/>
    </source>
</evidence>
<evidence type="ECO:0000313" key="2">
    <source>
        <dbReference type="Proteomes" id="UP000005801"/>
    </source>
</evidence>
<gene>
    <name evidence="1" type="ORF">PPSIR1_33089</name>
</gene>
<comment type="caution">
    <text evidence="1">The sequence shown here is derived from an EMBL/GenBank/DDBJ whole genome shotgun (WGS) entry which is preliminary data.</text>
</comment>
<dbReference type="AlphaFoldDB" id="A6GJ49"/>
<name>A6GJ49_9BACT</name>
<reference evidence="1 2" key="1">
    <citation type="submission" date="2007-06" db="EMBL/GenBank/DDBJ databases">
        <authorList>
            <person name="Shimkets L."/>
            <person name="Ferriera S."/>
            <person name="Johnson J."/>
            <person name="Kravitz S."/>
            <person name="Beeson K."/>
            <person name="Sutton G."/>
            <person name="Rogers Y.-H."/>
            <person name="Friedman R."/>
            <person name="Frazier M."/>
            <person name="Venter J.C."/>
        </authorList>
    </citation>
    <scope>NUCLEOTIDE SEQUENCE [LARGE SCALE GENOMIC DNA]</scope>
    <source>
        <strain evidence="1 2">SIR-1</strain>
    </source>
</reference>